<evidence type="ECO:0000256" key="4">
    <source>
        <dbReference type="RuleBase" id="RU004262"/>
    </source>
</evidence>
<proteinExistence type="inferred from homology"/>
<dbReference type="InterPro" id="IPR029058">
    <property type="entry name" value="AB_hydrolase_fold"/>
</dbReference>
<feature type="non-terminal residue" evidence="6">
    <location>
        <position position="1"/>
    </location>
</feature>
<dbReference type="GO" id="GO:0016042">
    <property type="term" value="P:lipid catabolic process"/>
    <property type="evidence" value="ECO:0007669"/>
    <property type="project" value="TreeGrafter"/>
</dbReference>
<evidence type="ECO:0000256" key="2">
    <source>
        <dbReference type="ARBA" id="ARBA00010701"/>
    </source>
</evidence>
<evidence type="ECO:0000259" key="5">
    <source>
        <dbReference type="Pfam" id="PF00151"/>
    </source>
</evidence>
<dbReference type="InterPro" id="IPR013818">
    <property type="entry name" value="Lipase"/>
</dbReference>
<dbReference type="EMBL" id="CAJNOC010003505">
    <property type="protein sequence ID" value="CAF0985610.1"/>
    <property type="molecule type" value="Genomic_DNA"/>
</dbReference>
<comment type="similarity">
    <text evidence="2 4">Belongs to the AB hydrolase superfamily. Lipase family.</text>
</comment>
<comment type="subcellular location">
    <subcellularLocation>
        <location evidence="1">Secreted</location>
    </subcellularLocation>
</comment>
<evidence type="ECO:0000313" key="7">
    <source>
        <dbReference type="Proteomes" id="UP000663879"/>
    </source>
</evidence>
<dbReference type="OrthoDB" id="199913at2759"/>
<dbReference type="Gene3D" id="3.40.50.1820">
    <property type="entry name" value="alpha/beta hydrolase"/>
    <property type="match status" value="1"/>
</dbReference>
<keyword evidence="7" id="KW-1185">Reference proteome</keyword>
<evidence type="ECO:0000313" key="6">
    <source>
        <dbReference type="EMBL" id="CAF0985610.1"/>
    </source>
</evidence>
<dbReference type="GO" id="GO:0016298">
    <property type="term" value="F:lipase activity"/>
    <property type="evidence" value="ECO:0007669"/>
    <property type="project" value="InterPro"/>
</dbReference>
<organism evidence="6 7">
    <name type="scientific">Brachionus calyciflorus</name>
    <dbReference type="NCBI Taxonomy" id="104777"/>
    <lineage>
        <taxon>Eukaryota</taxon>
        <taxon>Metazoa</taxon>
        <taxon>Spiralia</taxon>
        <taxon>Gnathifera</taxon>
        <taxon>Rotifera</taxon>
        <taxon>Eurotatoria</taxon>
        <taxon>Monogononta</taxon>
        <taxon>Pseudotrocha</taxon>
        <taxon>Ploima</taxon>
        <taxon>Brachionidae</taxon>
        <taxon>Brachionus</taxon>
    </lineage>
</organism>
<accession>A0A814FIU8</accession>
<gene>
    <name evidence="6" type="ORF">OXX778_LOCUS15652</name>
</gene>
<dbReference type="InterPro" id="IPR000734">
    <property type="entry name" value="TAG_lipase"/>
</dbReference>
<reference evidence="6" key="1">
    <citation type="submission" date="2021-02" db="EMBL/GenBank/DDBJ databases">
        <authorList>
            <person name="Nowell W R."/>
        </authorList>
    </citation>
    <scope>NUCLEOTIDE SEQUENCE</scope>
    <source>
        <strain evidence="6">Ploen Becks lab</strain>
    </source>
</reference>
<name>A0A814FIU8_9BILA</name>
<comment type="caution">
    <text evidence="6">The sequence shown here is derived from an EMBL/GenBank/DDBJ whole genome shotgun (WGS) entry which is preliminary data.</text>
</comment>
<dbReference type="PANTHER" id="PTHR11610">
    <property type="entry name" value="LIPASE"/>
    <property type="match status" value="1"/>
</dbReference>
<evidence type="ECO:0000256" key="3">
    <source>
        <dbReference type="ARBA" id="ARBA00022525"/>
    </source>
</evidence>
<dbReference type="PANTHER" id="PTHR11610:SF178">
    <property type="entry name" value="LIPASE MEMBER H-A-LIKE PROTEIN"/>
    <property type="match status" value="1"/>
</dbReference>
<feature type="domain" description="Lipase" evidence="5">
    <location>
        <begin position="2"/>
        <end position="176"/>
    </location>
</feature>
<keyword evidence="3" id="KW-0964">Secreted</keyword>
<protein>
    <recommendedName>
        <fullName evidence="5">Lipase domain-containing protein</fullName>
    </recommendedName>
</protein>
<dbReference type="AlphaFoldDB" id="A0A814FIU8"/>
<sequence>VCGFTGKNIKIQRITGLDPAGPLFRNVTKEDRLDKTDADLVDVIHTDSILGLDEPIGHKDFYPNGGETQKGCWFSIKRDQTTEWSLEELMKKYSNSLNFDSTDYFACNHVRCEYYFAESIDPSCNFKATPCDSYDNFKAGKCSCDSEKGCPSMGFRANSTMQVGKFYLDTNESEPFCNN</sequence>
<dbReference type="GO" id="GO:0005615">
    <property type="term" value="C:extracellular space"/>
    <property type="evidence" value="ECO:0007669"/>
    <property type="project" value="TreeGrafter"/>
</dbReference>
<dbReference type="Pfam" id="PF00151">
    <property type="entry name" value="Lipase"/>
    <property type="match status" value="1"/>
</dbReference>
<dbReference type="Proteomes" id="UP000663879">
    <property type="component" value="Unassembled WGS sequence"/>
</dbReference>
<dbReference type="SUPFAM" id="SSF53474">
    <property type="entry name" value="alpha/beta-Hydrolases"/>
    <property type="match status" value="1"/>
</dbReference>
<evidence type="ECO:0000256" key="1">
    <source>
        <dbReference type="ARBA" id="ARBA00004613"/>
    </source>
</evidence>